<keyword evidence="1" id="KW-1133">Transmembrane helix</keyword>
<keyword evidence="1" id="KW-0472">Membrane</keyword>
<evidence type="ECO:0000256" key="1">
    <source>
        <dbReference type="SAM" id="Phobius"/>
    </source>
</evidence>
<name>A0A098EAI4_9ZZZZ</name>
<dbReference type="EMBL" id="CCXY01000235">
    <property type="protein sequence ID" value="CEG13018.1"/>
    <property type="molecule type" value="Genomic_DNA"/>
</dbReference>
<protein>
    <submittedName>
        <fullName evidence="2">Uncharacterized protein</fullName>
    </submittedName>
</protein>
<accession>A0A098EAI4</accession>
<gene>
    <name evidence="2" type="ORF">MSIBF_A310002</name>
</gene>
<keyword evidence="1" id="KW-0812">Transmembrane</keyword>
<proteinExistence type="predicted"/>
<sequence>MEVTCDFLTVMGDLPFNIEQVQKFSKLSALKMKNNFRILILLVILALLFISTDTCALNENNKLEKHEENIYGTPSWIDKNISFEKENFTLHPPPGFNESDPKGFI</sequence>
<organism evidence="2">
    <name type="scientific">groundwater metagenome</name>
    <dbReference type="NCBI Taxonomy" id="717931"/>
    <lineage>
        <taxon>unclassified sequences</taxon>
        <taxon>metagenomes</taxon>
        <taxon>ecological metagenomes</taxon>
    </lineage>
</organism>
<feature type="transmembrane region" description="Helical" evidence="1">
    <location>
        <begin position="36"/>
        <end position="57"/>
    </location>
</feature>
<evidence type="ECO:0000313" key="2">
    <source>
        <dbReference type="EMBL" id="CEG13018.1"/>
    </source>
</evidence>
<reference evidence="2" key="1">
    <citation type="submission" date="2014-09" db="EMBL/GenBank/DDBJ databases">
        <authorList>
            <person name="Probst J Alexander"/>
        </authorList>
    </citation>
    <scope>NUCLEOTIDE SEQUENCE</scope>
</reference>
<dbReference type="AlphaFoldDB" id="A0A098EAI4"/>